<dbReference type="EMBL" id="JAWZYT010003821">
    <property type="protein sequence ID" value="KAK4296613.1"/>
    <property type="molecule type" value="Genomic_DNA"/>
</dbReference>
<dbReference type="Proteomes" id="UP001292094">
    <property type="component" value="Unassembled WGS sequence"/>
</dbReference>
<accession>A0AAE1TSH2</accession>
<organism evidence="1 2">
    <name type="scientific">Petrolisthes manimaculis</name>
    <dbReference type="NCBI Taxonomy" id="1843537"/>
    <lineage>
        <taxon>Eukaryota</taxon>
        <taxon>Metazoa</taxon>
        <taxon>Ecdysozoa</taxon>
        <taxon>Arthropoda</taxon>
        <taxon>Crustacea</taxon>
        <taxon>Multicrustacea</taxon>
        <taxon>Malacostraca</taxon>
        <taxon>Eumalacostraca</taxon>
        <taxon>Eucarida</taxon>
        <taxon>Decapoda</taxon>
        <taxon>Pleocyemata</taxon>
        <taxon>Anomura</taxon>
        <taxon>Galatheoidea</taxon>
        <taxon>Porcellanidae</taxon>
        <taxon>Petrolisthes</taxon>
    </lineage>
</organism>
<protein>
    <submittedName>
        <fullName evidence="1">Uncharacterized protein</fullName>
    </submittedName>
</protein>
<reference evidence="1" key="1">
    <citation type="submission" date="2023-11" db="EMBL/GenBank/DDBJ databases">
        <title>Genome assemblies of two species of porcelain crab, Petrolisthes cinctipes and Petrolisthes manimaculis (Anomura: Porcellanidae).</title>
        <authorList>
            <person name="Angst P."/>
        </authorList>
    </citation>
    <scope>NUCLEOTIDE SEQUENCE</scope>
    <source>
        <strain evidence="1">PB745_02</strain>
        <tissue evidence="1">Gill</tissue>
    </source>
</reference>
<dbReference type="AlphaFoldDB" id="A0AAE1TSH2"/>
<gene>
    <name evidence="1" type="ORF">Pmani_030900</name>
</gene>
<name>A0AAE1TSH2_9EUCA</name>
<sequence>MINRRLKTTQTTLTEDHTTSWLLRTRLSVEGKCTSPLRLGFPPILLTRHQSANQLFLRHQSPISSCHVTKPASRSC</sequence>
<comment type="caution">
    <text evidence="1">The sequence shown here is derived from an EMBL/GenBank/DDBJ whole genome shotgun (WGS) entry which is preliminary data.</text>
</comment>
<proteinExistence type="predicted"/>
<evidence type="ECO:0000313" key="2">
    <source>
        <dbReference type="Proteomes" id="UP001292094"/>
    </source>
</evidence>
<keyword evidence="2" id="KW-1185">Reference proteome</keyword>
<evidence type="ECO:0000313" key="1">
    <source>
        <dbReference type="EMBL" id="KAK4296613.1"/>
    </source>
</evidence>